<dbReference type="PANTHER" id="PTHR47331:SF2">
    <property type="match status" value="1"/>
</dbReference>
<dbReference type="OMA" id="AGHTETM"/>
<dbReference type="InterPro" id="IPR040676">
    <property type="entry name" value="DUF5641"/>
</dbReference>
<evidence type="ECO:0000313" key="2">
    <source>
        <dbReference type="EMBL" id="VDL76057.1"/>
    </source>
</evidence>
<dbReference type="Pfam" id="PF18701">
    <property type="entry name" value="DUF5641"/>
    <property type="match status" value="1"/>
</dbReference>
<evidence type="ECO:0000313" key="4">
    <source>
        <dbReference type="WBParaSite" id="NBR_0001246701-mRNA-1"/>
    </source>
</evidence>
<dbReference type="WBParaSite" id="NBR_0001246701-mRNA-1">
    <property type="protein sequence ID" value="NBR_0001246701-mRNA-1"/>
    <property type="gene ID" value="NBR_0001246701"/>
</dbReference>
<evidence type="ECO:0000259" key="1">
    <source>
        <dbReference type="Pfam" id="PF18701"/>
    </source>
</evidence>
<dbReference type="EMBL" id="UYSL01020769">
    <property type="protein sequence ID" value="VDL76057.1"/>
    <property type="molecule type" value="Genomic_DNA"/>
</dbReference>
<dbReference type="PANTHER" id="PTHR47331">
    <property type="entry name" value="PHD-TYPE DOMAIN-CONTAINING PROTEIN"/>
    <property type="match status" value="1"/>
</dbReference>
<gene>
    <name evidence="2" type="ORF">NBR_LOCUS12468</name>
</gene>
<keyword evidence="3" id="KW-1185">Reference proteome</keyword>
<dbReference type="AlphaFoldDB" id="A0A0N4Y8C6"/>
<evidence type="ECO:0000313" key="3">
    <source>
        <dbReference type="Proteomes" id="UP000271162"/>
    </source>
</evidence>
<proteinExistence type="predicted"/>
<reference evidence="4" key="1">
    <citation type="submission" date="2017-02" db="UniProtKB">
        <authorList>
            <consortium name="WormBaseParasite"/>
        </authorList>
    </citation>
    <scope>IDENTIFICATION</scope>
</reference>
<protein>
    <submittedName>
        <fullName evidence="4">DUF5641 domain-containing protein</fullName>
    </submittedName>
</protein>
<feature type="domain" description="DUF5641" evidence="1">
    <location>
        <begin position="42"/>
        <end position="134"/>
    </location>
</feature>
<accession>A0A0N4Y8C6</accession>
<sequence>MDVTLPLDETDDTNTDATYLPPIEASRLRTQLQTKKALESSMSLTEKYWRAWVDHYLTALRAQHRLHIDNKKGCTKPPREGDVVLVGDCLQKRNHWKLAKIVQLVTSQDGAVREVEILCNRRTLRRPVNQLFPLEIEGYHPEKKTNFISDMAKKNQIYQTNATICDQGAKLINQIPLQPCVRLT</sequence>
<dbReference type="STRING" id="27835.A0A0N4Y8C6"/>
<reference evidence="2 3" key="2">
    <citation type="submission" date="2018-11" db="EMBL/GenBank/DDBJ databases">
        <authorList>
            <consortium name="Pathogen Informatics"/>
        </authorList>
    </citation>
    <scope>NUCLEOTIDE SEQUENCE [LARGE SCALE GENOMIC DNA]</scope>
</reference>
<organism evidence="4">
    <name type="scientific">Nippostrongylus brasiliensis</name>
    <name type="common">Rat hookworm</name>
    <dbReference type="NCBI Taxonomy" id="27835"/>
    <lineage>
        <taxon>Eukaryota</taxon>
        <taxon>Metazoa</taxon>
        <taxon>Ecdysozoa</taxon>
        <taxon>Nematoda</taxon>
        <taxon>Chromadorea</taxon>
        <taxon>Rhabditida</taxon>
        <taxon>Rhabditina</taxon>
        <taxon>Rhabditomorpha</taxon>
        <taxon>Strongyloidea</taxon>
        <taxon>Heligmosomidae</taxon>
        <taxon>Nippostrongylus</taxon>
    </lineage>
</organism>
<dbReference type="Proteomes" id="UP000271162">
    <property type="component" value="Unassembled WGS sequence"/>
</dbReference>
<name>A0A0N4Y8C6_NIPBR</name>